<accession>A0ABQ6ZLK7</accession>
<dbReference type="InterPro" id="IPR017150">
    <property type="entry name" value="Pept_M20_glutamate_carboxypep"/>
</dbReference>
<dbReference type="CDD" id="cd03885">
    <property type="entry name" value="M20_CPDG2"/>
    <property type="match status" value="1"/>
</dbReference>
<dbReference type="PANTHER" id="PTHR43808">
    <property type="entry name" value="ACETYLORNITHINE DEACETYLASE"/>
    <property type="match status" value="1"/>
</dbReference>
<feature type="domain" description="Peptidase M20 dimerisation" evidence="6">
    <location>
        <begin position="206"/>
        <end position="299"/>
    </location>
</feature>
<evidence type="ECO:0000313" key="8">
    <source>
        <dbReference type="Proteomes" id="UP000781710"/>
    </source>
</evidence>
<dbReference type="PIRSF" id="PIRSF037238">
    <property type="entry name" value="Carboxypeptidase_G2"/>
    <property type="match status" value="1"/>
</dbReference>
<dbReference type="SUPFAM" id="SSF53187">
    <property type="entry name" value="Zn-dependent exopeptidases"/>
    <property type="match status" value="1"/>
</dbReference>
<dbReference type="SUPFAM" id="SSF55031">
    <property type="entry name" value="Bacterial exopeptidase dimerisation domain"/>
    <property type="match status" value="1"/>
</dbReference>
<evidence type="ECO:0000256" key="1">
    <source>
        <dbReference type="ARBA" id="ARBA00001947"/>
    </source>
</evidence>
<protein>
    <submittedName>
        <fullName evidence="7">Peptidase M20</fullName>
    </submittedName>
</protein>
<keyword evidence="4" id="KW-0862">Zinc</keyword>
<comment type="caution">
    <text evidence="7">The sequence shown here is derived from an EMBL/GenBank/DDBJ whole genome shotgun (WGS) entry which is preliminary data.</text>
</comment>
<keyword evidence="2" id="KW-0479">Metal-binding</keyword>
<gene>
    <name evidence="7" type="ORF">CSC78_02955</name>
</gene>
<dbReference type="InterPro" id="IPR050072">
    <property type="entry name" value="Peptidase_M20A"/>
</dbReference>
<evidence type="ECO:0000256" key="3">
    <source>
        <dbReference type="ARBA" id="ARBA00022801"/>
    </source>
</evidence>
<dbReference type="InterPro" id="IPR001261">
    <property type="entry name" value="ArgE/DapE_CS"/>
</dbReference>
<dbReference type="InterPro" id="IPR002933">
    <property type="entry name" value="Peptidase_M20"/>
</dbReference>
<dbReference type="Pfam" id="PF01546">
    <property type="entry name" value="Peptidase_M20"/>
    <property type="match status" value="1"/>
</dbReference>
<evidence type="ECO:0000259" key="6">
    <source>
        <dbReference type="Pfam" id="PF07687"/>
    </source>
</evidence>
<keyword evidence="3" id="KW-0378">Hydrolase</keyword>
<evidence type="ECO:0000256" key="2">
    <source>
        <dbReference type="ARBA" id="ARBA00022723"/>
    </source>
</evidence>
<dbReference type="NCBIfam" id="NF004788">
    <property type="entry name" value="PRK06133.1"/>
    <property type="match status" value="1"/>
</dbReference>
<organism evidence="7 8">
    <name type="scientific">Pseudoxanthomonas japonensis</name>
    <dbReference type="NCBI Taxonomy" id="69284"/>
    <lineage>
        <taxon>Bacteria</taxon>
        <taxon>Pseudomonadati</taxon>
        <taxon>Pseudomonadota</taxon>
        <taxon>Gammaproteobacteria</taxon>
        <taxon>Lysobacterales</taxon>
        <taxon>Lysobacteraceae</taxon>
        <taxon>Pseudoxanthomonas</taxon>
    </lineage>
</organism>
<evidence type="ECO:0000256" key="5">
    <source>
        <dbReference type="ARBA" id="ARBA00023285"/>
    </source>
</evidence>
<evidence type="ECO:0000256" key="4">
    <source>
        <dbReference type="ARBA" id="ARBA00022833"/>
    </source>
</evidence>
<dbReference type="Pfam" id="PF07687">
    <property type="entry name" value="M20_dimer"/>
    <property type="match status" value="1"/>
</dbReference>
<sequence length="413" mass="43356">MLGLGAASAPARAATADAALRTAATKEQAAVIDTLRDLVTVESGSTDHEGVATLMTYLDKRLRALDAKVDRVASASGGPDMVRGVFTGKGTLRVMLIAHADTVYDRGILAREPYHRKGNLLYGPGIADDKGGIAVILHALALLKARGWNDYATVTVLFNPDEEIGSPGSGETIATLAEQQDVVLSFEPSPAKAVIEHEGVLLSAAGTSQVRMTVQGLSAHAGAAPEQGRNALLELAHQLVQTRDVATGVPGAQLNWTTASAGTARNQIPERAEAGGDARVMQADSNDNLLAALQAKVKESQLVPDTTTTVTLEPLRPIYVAGERGRALADLARSIYAELDGRQLLMHPTTNGGTDAGFAGRSGKAAVLEGLGLAGWGYHARNEYIEIDSIPPRLYLASRMLIELGKRASPPAR</sequence>
<dbReference type="PROSITE" id="PS00758">
    <property type="entry name" value="ARGE_DAPE_CPG2_1"/>
    <property type="match status" value="1"/>
</dbReference>
<dbReference type="Proteomes" id="UP000781710">
    <property type="component" value="Unassembled WGS sequence"/>
</dbReference>
<dbReference type="EMBL" id="PDWW01000002">
    <property type="protein sequence ID" value="KAF1727143.1"/>
    <property type="molecule type" value="Genomic_DNA"/>
</dbReference>
<evidence type="ECO:0000313" key="7">
    <source>
        <dbReference type="EMBL" id="KAF1727143.1"/>
    </source>
</evidence>
<dbReference type="PROSITE" id="PS00759">
    <property type="entry name" value="ARGE_DAPE_CPG2_2"/>
    <property type="match status" value="1"/>
</dbReference>
<dbReference type="InterPro" id="IPR011650">
    <property type="entry name" value="Peptidase_M20_dimer"/>
</dbReference>
<keyword evidence="8" id="KW-1185">Reference proteome</keyword>
<reference evidence="7 8" key="1">
    <citation type="submission" date="2017-10" db="EMBL/GenBank/DDBJ databases">
        <title>Whole genome sequencing of members of genus Pseudoxanthomonas.</title>
        <authorList>
            <person name="Kumar S."/>
            <person name="Bansal K."/>
            <person name="Kaur A."/>
            <person name="Patil P."/>
            <person name="Sharma S."/>
            <person name="Patil P.B."/>
        </authorList>
    </citation>
    <scope>NUCLEOTIDE SEQUENCE [LARGE SCALE GENOMIC DNA]</scope>
    <source>
        <strain evidence="7 8">DSM 17109</strain>
    </source>
</reference>
<keyword evidence="5" id="KW-0170">Cobalt</keyword>
<dbReference type="PANTHER" id="PTHR43808:SF10">
    <property type="entry name" value="BLL3749 PROTEIN"/>
    <property type="match status" value="1"/>
</dbReference>
<name>A0ABQ6ZLK7_9GAMM</name>
<dbReference type="Gene3D" id="3.40.630.10">
    <property type="entry name" value="Zn peptidases"/>
    <property type="match status" value="1"/>
</dbReference>
<comment type="cofactor">
    <cofactor evidence="1">
        <name>Zn(2+)</name>
        <dbReference type="ChEBI" id="CHEBI:29105"/>
    </cofactor>
</comment>
<dbReference type="InterPro" id="IPR036264">
    <property type="entry name" value="Bact_exopeptidase_dim_dom"/>
</dbReference>
<proteinExistence type="predicted"/>
<dbReference type="Gene3D" id="3.30.70.360">
    <property type="match status" value="1"/>
</dbReference>